<evidence type="ECO:0000256" key="7">
    <source>
        <dbReference type="ARBA" id="ARBA00023242"/>
    </source>
</evidence>
<dbReference type="InterPro" id="IPR016024">
    <property type="entry name" value="ARM-type_fold"/>
</dbReference>
<keyword evidence="5" id="KW-0963">Cytoplasm</keyword>
<dbReference type="GO" id="GO:0005049">
    <property type="term" value="F:nuclear export signal receptor activity"/>
    <property type="evidence" value="ECO:0007669"/>
    <property type="project" value="InterPro"/>
</dbReference>
<dbReference type="GO" id="GO:0006611">
    <property type="term" value="P:protein export from nucleus"/>
    <property type="evidence" value="ECO:0007669"/>
    <property type="project" value="TreeGrafter"/>
</dbReference>
<dbReference type="AlphaFoldDB" id="A0A1W4XDI0"/>
<evidence type="ECO:0000256" key="8">
    <source>
        <dbReference type="ARBA" id="ARBA00040444"/>
    </source>
</evidence>
<gene>
    <name evidence="10 11" type="primary">LOC108740615</name>
</gene>
<dbReference type="Proteomes" id="UP000192223">
    <property type="component" value="Unplaced"/>
</dbReference>
<reference evidence="10 11" key="1">
    <citation type="submission" date="2025-04" db="UniProtKB">
        <authorList>
            <consortium name="RefSeq"/>
        </authorList>
    </citation>
    <scope>IDENTIFICATION</scope>
    <source>
        <tissue evidence="10 11">Entire body</tissue>
    </source>
</reference>
<evidence type="ECO:0000313" key="10">
    <source>
        <dbReference type="RefSeq" id="XP_018330487.1"/>
    </source>
</evidence>
<evidence type="ECO:0000313" key="11">
    <source>
        <dbReference type="RefSeq" id="XP_018330488.1"/>
    </source>
</evidence>
<keyword evidence="6" id="KW-0653">Protein transport</keyword>
<dbReference type="Gene3D" id="1.25.10.10">
    <property type="entry name" value="Leucine-rich Repeat Variant"/>
    <property type="match status" value="1"/>
</dbReference>
<dbReference type="GeneID" id="108740615"/>
<evidence type="ECO:0000256" key="6">
    <source>
        <dbReference type="ARBA" id="ARBA00022927"/>
    </source>
</evidence>
<evidence type="ECO:0000256" key="1">
    <source>
        <dbReference type="ARBA" id="ARBA00004123"/>
    </source>
</evidence>
<dbReference type="GO" id="GO:0005737">
    <property type="term" value="C:cytoplasm"/>
    <property type="evidence" value="ECO:0007669"/>
    <property type="project" value="UniProtKB-SubCell"/>
</dbReference>
<dbReference type="PANTHER" id="PTHR12596:SF1">
    <property type="entry name" value="EXPORTIN-4"/>
    <property type="match status" value="1"/>
</dbReference>
<evidence type="ECO:0000256" key="4">
    <source>
        <dbReference type="ARBA" id="ARBA00022448"/>
    </source>
</evidence>
<dbReference type="InterPro" id="IPR011989">
    <property type="entry name" value="ARM-like"/>
</dbReference>
<name>A0A1W4XDI0_AGRPL</name>
<sequence>MAEQIINEMENAANIITAPPNLVTDDQRRAAETIFLSFRKTKSPYNICKQILETSNVPFVLFETAEVLKNALIREWAFIPETNIVALRQYLMQYVIFKEGLPYYVQERILQVIAIMVKRASVDDFGQERSNILKEIENLILNCSHEKKMIGCSLILCMLQEYETSIKSTDVGLPWEVHFKAKKHFEATDMKRIFQFCIPLLSELVKNDIPFEKNLYDLMLKLLEITSTILTWGYISPLCPKKLIGVYESIYESSNPPLLRLSMLWKDVIFSSEFLPLMFQIYWKVRDQEALAHYALTCLVQLASLNGSIMGDDDLRIQYFTTYMENFLKLTNSVNIRNKESIGISNIVRKLQLYFARDLQKIPKNIQESFLDDITRITCFFVEGAAKEEMDDDKYYVEALENMLEAWTSILQEFIPDSENAVLNAATQIFNSYLKCHIGPPDGCRSIREEPEEIEDNEDNDRIKFRDQLQVIGMIGRTILRHSLPLLFGLLEDRIIKLRAMLHVMQNQALTLNDAATLDNIFEDIHWTILIAGHTLCMDNEGETPLIPSEIMQYSLEQCNKEEVTIEDTLLFLASIQQIGVEVDSANKCDHALRIFSDILKLCSLETSAAEAKLGHFMSPEVGCTLMWFLKRWCRSFLLPMEPLYHEISPTIVRCLGDDTEGASFVVNYILSKIQSNICHFGSEPVLLKDTVELFADIVCFKEKSVYIVKTEGLWNLVNLQSKLNAASLPPNVRRGLYKGFVKAGASLLNPQEANEYFRQIFKPLQSRFKGLLSQENFNRIYQEEKVRKEVLDILECFVGVAKGAQMATVQIIFDYIAPVLSELPVFIQLYHNYQVIVQLILELFGQTAKYMLCFLGHLDSKRLYEFTLATIQAYAKCNANRFTSEVFQEESSYQDLLLVLELLIMILTKDCLDFSSQVLVEEVTVSAVDVALFGLNFVMPLMTLDLLKYPSLCAQYYKLIVLISDIHPDKVCTLPEPMLTALLNSVRLGITSGFGNDIVQHCLDFIQALAGHVFDNQDTRKVAYSLLEPFLKLLLDLTLTHELSSDVMVFASTAIYSLICCYKDRYRSIVEELIQTQPDPLVADRLAAAFTQLTNNVSLTSERWPKLKFRDNFDKFIANVHGFLLVK</sequence>
<dbReference type="GO" id="GO:0005643">
    <property type="term" value="C:nuclear pore"/>
    <property type="evidence" value="ECO:0007669"/>
    <property type="project" value="TreeGrafter"/>
</dbReference>
<dbReference type="STRING" id="224129.A0A1W4XDI0"/>
<dbReference type="InterPro" id="IPR044189">
    <property type="entry name" value="XPO4/7-like"/>
</dbReference>
<dbReference type="PANTHER" id="PTHR12596">
    <property type="entry name" value="EXPORTIN 4,7-RELATED"/>
    <property type="match status" value="1"/>
</dbReference>
<dbReference type="OrthoDB" id="5548448at2759"/>
<accession>A0A1W4XDI0</accession>
<comment type="subcellular location">
    <subcellularLocation>
        <location evidence="2">Cytoplasm</location>
    </subcellularLocation>
    <subcellularLocation>
        <location evidence="1">Nucleus</location>
    </subcellularLocation>
</comment>
<evidence type="ECO:0000256" key="3">
    <source>
        <dbReference type="ARBA" id="ARBA00009466"/>
    </source>
</evidence>
<evidence type="ECO:0000256" key="5">
    <source>
        <dbReference type="ARBA" id="ARBA00022490"/>
    </source>
</evidence>
<evidence type="ECO:0000256" key="2">
    <source>
        <dbReference type="ARBA" id="ARBA00004496"/>
    </source>
</evidence>
<keyword evidence="4" id="KW-0813">Transport</keyword>
<dbReference type="RefSeq" id="XP_018330487.1">
    <property type="nucleotide sequence ID" value="XM_018474985.1"/>
</dbReference>
<keyword evidence="7" id="KW-0539">Nucleus</keyword>
<protein>
    <recommendedName>
        <fullName evidence="8">Exportin-4</fullName>
    </recommendedName>
</protein>
<keyword evidence="9" id="KW-1185">Reference proteome</keyword>
<dbReference type="SUPFAM" id="SSF48371">
    <property type="entry name" value="ARM repeat"/>
    <property type="match status" value="1"/>
</dbReference>
<evidence type="ECO:0000313" key="9">
    <source>
        <dbReference type="Proteomes" id="UP000192223"/>
    </source>
</evidence>
<dbReference type="KEGG" id="apln:108740615"/>
<dbReference type="RefSeq" id="XP_018330488.1">
    <property type="nucleotide sequence ID" value="XM_018474986.1"/>
</dbReference>
<comment type="similarity">
    <text evidence="3">Belongs to the exportin family.</text>
</comment>
<proteinExistence type="inferred from homology"/>
<organism evidence="9 11">
    <name type="scientific">Agrilus planipennis</name>
    <name type="common">Emerald ash borer</name>
    <name type="synonym">Agrilus marcopoli</name>
    <dbReference type="NCBI Taxonomy" id="224129"/>
    <lineage>
        <taxon>Eukaryota</taxon>
        <taxon>Metazoa</taxon>
        <taxon>Ecdysozoa</taxon>
        <taxon>Arthropoda</taxon>
        <taxon>Hexapoda</taxon>
        <taxon>Insecta</taxon>
        <taxon>Pterygota</taxon>
        <taxon>Neoptera</taxon>
        <taxon>Endopterygota</taxon>
        <taxon>Coleoptera</taxon>
        <taxon>Polyphaga</taxon>
        <taxon>Elateriformia</taxon>
        <taxon>Buprestoidea</taxon>
        <taxon>Buprestidae</taxon>
        <taxon>Agrilinae</taxon>
        <taxon>Agrilus</taxon>
    </lineage>
</organism>